<keyword evidence="9 13" id="KW-0472">Membrane</keyword>
<dbReference type="InterPro" id="IPR018422">
    <property type="entry name" value="Cation/H_exchanger_CPA1"/>
</dbReference>
<keyword evidence="2" id="KW-0813">Transport</keyword>
<dbReference type="InterPro" id="IPR038770">
    <property type="entry name" value="Na+/solute_symporter_sf"/>
</dbReference>
<dbReference type="InterPro" id="IPR006153">
    <property type="entry name" value="Cation/H_exchanger_TM"/>
</dbReference>
<keyword evidence="7" id="KW-0915">Sodium</keyword>
<sequence length="173" mass="19353">MKVLSQDETPFLYSIVFGEGVVNDATSIVLYNSLQSLDFSSINAITAFKLLGTFLYLFFTSTALGISVGLLSAFTIKTLYFGRHSTDREVALMMLLAYLSYLIAELINLSGILTIFFCGIVMSHYTWHNVTESSRITTKHSFATISFIAETFLFIYVGMDALDIDVWKTSKAR</sequence>
<keyword evidence="5" id="KW-0630">Potassium</keyword>
<evidence type="ECO:0000256" key="8">
    <source>
        <dbReference type="ARBA" id="ARBA00023065"/>
    </source>
</evidence>
<accession>A0A834W5Q5</accession>
<organism evidence="15 16">
    <name type="scientific">Senna tora</name>
    <dbReference type="NCBI Taxonomy" id="362788"/>
    <lineage>
        <taxon>Eukaryota</taxon>
        <taxon>Viridiplantae</taxon>
        <taxon>Streptophyta</taxon>
        <taxon>Embryophyta</taxon>
        <taxon>Tracheophyta</taxon>
        <taxon>Spermatophyta</taxon>
        <taxon>Magnoliopsida</taxon>
        <taxon>eudicotyledons</taxon>
        <taxon>Gunneridae</taxon>
        <taxon>Pentapetalae</taxon>
        <taxon>rosids</taxon>
        <taxon>fabids</taxon>
        <taxon>Fabales</taxon>
        <taxon>Fabaceae</taxon>
        <taxon>Caesalpinioideae</taxon>
        <taxon>Cassia clade</taxon>
        <taxon>Senna</taxon>
    </lineage>
</organism>
<keyword evidence="16" id="KW-1185">Reference proteome</keyword>
<feature type="transmembrane region" description="Helical" evidence="13">
    <location>
        <begin position="142"/>
        <end position="162"/>
    </location>
</feature>
<evidence type="ECO:0000256" key="13">
    <source>
        <dbReference type="SAM" id="Phobius"/>
    </source>
</evidence>
<evidence type="ECO:0000256" key="7">
    <source>
        <dbReference type="ARBA" id="ARBA00023053"/>
    </source>
</evidence>
<evidence type="ECO:0000256" key="2">
    <source>
        <dbReference type="ARBA" id="ARBA00022448"/>
    </source>
</evidence>
<keyword evidence="6 13" id="KW-1133">Transmembrane helix</keyword>
<dbReference type="PANTHER" id="PTHR10110">
    <property type="entry name" value="SODIUM/HYDROGEN EXCHANGER"/>
    <property type="match status" value="1"/>
</dbReference>
<dbReference type="GO" id="GO:0051453">
    <property type="term" value="P:regulation of intracellular pH"/>
    <property type="evidence" value="ECO:0007669"/>
    <property type="project" value="TreeGrafter"/>
</dbReference>
<feature type="domain" description="Cation/H+ exchanger transmembrane" evidence="14">
    <location>
        <begin position="12"/>
        <end position="161"/>
    </location>
</feature>
<proteinExistence type="predicted"/>
<evidence type="ECO:0000259" key="14">
    <source>
        <dbReference type="Pfam" id="PF00999"/>
    </source>
</evidence>
<dbReference type="GO" id="GO:0098719">
    <property type="term" value="P:sodium ion import across plasma membrane"/>
    <property type="evidence" value="ECO:0007669"/>
    <property type="project" value="TreeGrafter"/>
</dbReference>
<dbReference type="OrthoDB" id="196264at2759"/>
<keyword evidence="8" id="KW-0406">Ion transport</keyword>
<dbReference type="AlphaFoldDB" id="A0A834W5Q5"/>
<comment type="catalytic activity">
    <reaction evidence="12">
        <text>K(+)(in) + H(+)(out) = K(+)(out) + H(+)(in)</text>
        <dbReference type="Rhea" id="RHEA:29467"/>
        <dbReference type="ChEBI" id="CHEBI:15378"/>
        <dbReference type="ChEBI" id="CHEBI:29103"/>
    </reaction>
</comment>
<evidence type="ECO:0000256" key="3">
    <source>
        <dbReference type="ARBA" id="ARBA00022538"/>
    </source>
</evidence>
<evidence type="ECO:0000256" key="4">
    <source>
        <dbReference type="ARBA" id="ARBA00022692"/>
    </source>
</evidence>
<feature type="transmembrane region" description="Helical" evidence="13">
    <location>
        <begin position="95"/>
        <end position="122"/>
    </location>
</feature>
<dbReference type="Proteomes" id="UP000634136">
    <property type="component" value="Unassembled WGS sequence"/>
</dbReference>
<keyword evidence="4 13" id="KW-0812">Transmembrane</keyword>
<keyword evidence="10" id="KW-0739">Sodium transport</keyword>
<evidence type="ECO:0000256" key="12">
    <source>
        <dbReference type="ARBA" id="ARBA00047912"/>
    </source>
</evidence>
<evidence type="ECO:0000313" key="15">
    <source>
        <dbReference type="EMBL" id="KAF7805144.1"/>
    </source>
</evidence>
<evidence type="ECO:0000256" key="10">
    <source>
        <dbReference type="ARBA" id="ARBA00023201"/>
    </source>
</evidence>
<evidence type="ECO:0000256" key="11">
    <source>
        <dbReference type="ARBA" id="ARBA00047524"/>
    </source>
</evidence>
<protein>
    <submittedName>
        <fullName evidence="15">Sodium/hydrogen exchanger 1-like isoform X1</fullName>
    </submittedName>
</protein>
<evidence type="ECO:0000256" key="5">
    <source>
        <dbReference type="ARBA" id="ARBA00022958"/>
    </source>
</evidence>
<comment type="catalytic activity">
    <reaction evidence="11">
        <text>Na(+)(in) + H(+)(out) = Na(+)(out) + H(+)(in)</text>
        <dbReference type="Rhea" id="RHEA:29419"/>
        <dbReference type="ChEBI" id="CHEBI:15378"/>
        <dbReference type="ChEBI" id="CHEBI:29101"/>
    </reaction>
</comment>
<evidence type="ECO:0000256" key="6">
    <source>
        <dbReference type="ARBA" id="ARBA00022989"/>
    </source>
</evidence>
<comment type="caution">
    <text evidence="15">The sequence shown here is derived from an EMBL/GenBank/DDBJ whole genome shotgun (WGS) entry which is preliminary data.</text>
</comment>
<dbReference type="PANTHER" id="PTHR10110:SF197">
    <property type="entry name" value="SODIUM_HYDROGEN EXCHANGER"/>
    <property type="match status" value="1"/>
</dbReference>
<evidence type="ECO:0000256" key="1">
    <source>
        <dbReference type="ARBA" id="ARBA00004141"/>
    </source>
</evidence>
<dbReference type="GO" id="GO:0015385">
    <property type="term" value="F:sodium:proton antiporter activity"/>
    <property type="evidence" value="ECO:0007669"/>
    <property type="project" value="InterPro"/>
</dbReference>
<dbReference type="Pfam" id="PF00999">
    <property type="entry name" value="Na_H_Exchanger"/>
    <property type="match status" value="1"/>
</dbReference>
<dbReference type="EMBL" id="JAAIUW010000013">
    <property type="protein sequence ID" value="KAF7805144.1"/>
    <property type="molecule type" value="Genomic_DNA"/>
</dbReference>
<dbReference type="GO" id="GO:0005886">
    <property type="term" value="C:plasma membrane"/>
    <property type="evidence" value="ECO:0007669"/>
    <property type="project" value="TreeGrafter"/>
</dbReference>
<feature type="transmembrane region" description="Helical" evidence="13">
    <location>
        <begin position="54"/>
        <end position="74"/>
    </location>
</feature>
<evidence type="ECO:0000256" key="9">
    <source>
        <dbReference type="ARBA" id="ARBA00023136"/>
    </source>
</evidence>
<evidence type="ECO:0000313" key="16">
    <source>
        <dbReference type="Proteomes" id="UP000634136"/>
    </source>
</evidence>
<keyword evidence="3" id="KW-0633">Potassium transport</keyword>
<name>A0A834W5Q5_9FABA</name>
<comment type="subcellular location">
    <subcellularLocation>
        <location evidence="1">Membrane</location>
        <topology evidence="1">Multi-pass membrane protein</topology>
    </subcellularLocation>
</comment>
<dbReference type="GO" id="GO:0015386">
    <property type="term" value="F:potassium:proton antiporter activity"/>
    <property type="evidence" value="ECO:0007669"/>
    <property type="project" value="TreeGrafter"/>
</dbReference>
<reference evidence="15" key="1">
    <citation type="submission" date="2020-09" db="EMBL/GenBank/DDBJ databases">
        <title>Genome-Enabled Discovery of Anthraquinone Biosynthesis in Senna tora.</title>
        <authorList>
            <person name="Kang S.-H."/>
            <person name="Pandey R.P."/>
            <person name="Lee C.-M."/>
            <person name="Sim J.-S."/>
            <person name="Jeong J.-T."/>
            <person name="Choi B.-S."/>
            <person name="Jung M."/>
            <person name="Ginzburg D."/>
            <person name="Zhao K."/>
            <person name="Won S.Y."/>
            <person name="Oh T.-J."/>
            <person name="Yu Y."/>
            <person name="Kim N.-H."/>
            <person name="Lee O.R."/>
            <person name="Lee T.-H."/>
            <person name="Bashyal P."/>
            <person name="Kim T.-S."/>
            <person name="Lee W.-H."/>
            <person name="Kawkins C."/>
            <person name="Kim C.-K."/>
            <person name="Kim J.S."/>
            <person name="Ahn B.O."/>
            <person name="Rhee S.Y."/>
            <person name="Sohng J.K."/>
        </authorList>
    </citation>
    <scope>NUCLEOTIDE SEQUENCE</scope>
    <source>
        <tissue evidence="15">Leaf</tissue>
    </source>
</reference>
<gene>
    <name evidence="15" type="ORF">G2W53_044255</name>
</gene>
<dbReference type="Gene3D" id="1.20.1530.20">
    <property type="match status" value="1"/>
</dbReference>